<evidence type="ECO:0000256" key="1">
    <source>
        <dbReference type="SAM" id="MobiDB-lite"/>
    </source>
</evidence>
<evidence type="ECO:0000313" key="2">
    <source>
        <dbReference type="EMBL" id="RVQ64894.1"/>
    </source>
</evidence>
<dbReference type="Proteomes" id="UP000283003">
    <property type="component" value="Unassembled WGS sequence"/>
</dbReference>
<dbReference type="RefSeq" id="WP_127613711.1">
    <property type="nucleotide sequence ID" value="NZ_RXOL01000011.1"/>
</dbReference>
<dbReference type="InterPro" id="IPR021880">
    <property type="entry name" value="DUF3489"/>
</dbReference>
<dbReference type="Pfam" id="PF11994">
    <property type="entry name" value="DUF3489"/>
    <property type="match status" value="1"/>
</dbReference>
<name>A0A437GUC3_9SPHN</name>
<feature type="region of interest" description="Disordered" evidence="1">
    <location>
        <begin position="1"/>
        <end position="31"/>
    </location>
</feature>
<dbReference type="EMBL" id="RXOL01000011">
    <property type="protein sequence ID" value="RVQ64894.1"/>
    <property type="molecule type" value="Genomic_DNA"/>
</dbReference>
<protein>
    <submittedName>
        <fullName evidence="2">DUF3489 domain-containing protein</fullName>
    </submittedName>
</protein>
<reference evidence="2 3" key="1">
    <citation type="submission" date="2018-12" db="EMBL/GenBank/DDBJ databases">
        <title>Croceicoccus ponticola sp. nov., a lipolytic bacterium isolated from seawater.</title>
        <authorList>
            <person name="Yoon J.-H."/>
        </authorList>
    </citation>
    <scope>NUCLEOTIDE SEQUENCE [LARGE SCALE GENOMIC DNA]</scope>
    <source>
        <strain evidence="2 3">GM-16</strain>
    </source>
</reference>
<evidence type="ECO:0000313" key="3">
    <source>
        <dbReference type="Proteomes" id="UP000283003"/>
    </source>
</evidence>
<organism evidence="2 3">
    <name type="scientific">Croceicoccus ponticola</name>
    <dbReference type="NCBI Taxonomy" id="2217664"/>
    <lineage>
        <taxon>Bacteria</taxon>
        <taxon>Pseudomonadati</taxon>
        <taxon>Pseudomonadota</taxon>
        <taxon>Alphaproteobacteria</taxon>
        <taxon>Sphingomonadales</taxon>
        <taxon>Erythrobacteraceae</taxon>
        <taxon>Croceicoccus</taxon>
    </lineage>
</organism>
<gene>
    <name evidence="2" type="ORF">EKN06_14980</name>
</gene>
<accession>A0A437GUC3</accession>
<sequence length="96" mass="10339">MTQDAPSKRRPRRMAREPQTGTAAAVIAKPPSRLDQLQDLLSREGGATIADMVAATGWQQHSVRGAMAGALKKKRGLVITSDKADGVRRYRASLPS</sequence>
<proteinExistence type="predicted"/>
<keyword evidence="3" id="KW-1185">Reference proteome</keyword>
<dbReference type="OrthoDB" id="7206991at2"/>
<comment type="caution">
    <text evidence="2">The sequence shown here is derived from an EMBL/GenBank/DDBJ whole genome shotgun (WGS) entry which is preliminary data.</text>
</comment>
<dbReference type="AlphaFoldDB" id="A0A437GUC3"/>